<name>A0AAQ3SZP9_PASNO</name>
<evidence type="ECO:0000313" key="1">
    <source>
        <dbReference type="EMBL" id="WVZ62619.1"/>
    </source>
</evidence>
<evidence type="ECO:0000313" key="2">
    <source>
        <dbReference type="Proteomes" id="UP001341281"/>
    </source>
</evidence>
<gene>
    <name evidence="1" type="ORF">U9M48_012347</name>
</gene>
<organism evidence="1 2">
    <name type="scientific">Paspalum notatum var. saurae</name>
    <dbReference type="NCBI Taxonomy" id="547442"/>
    <lineage>
        <taxon>Eukaryota</taxon>
        <taxon>Viridiplantae</taxon>
        <taxon>Streptophyta</taxon>
        <taxon>Embryophyta</taxon>
        <taxon>Tracheophyta</taxon>
        <taxon>Spermatophyta</taxon>
        <taxon>Magnoliopsida</taxon>
        <taxon>Liliopsida</taxon>
        <taxon>Poales</taxon>
        <taxon>Poaceae</taxon>
        <taxon>PACMAD clade</taxon>
        <taxon>Panicoideae</taxon>
        <taxon>Andropogonodae</taxon>
        <taxon>Paspaleae</taxon>
        <taxon>Paspalinae</taxon>
        <taxon>Paspalum</taxon>
    </lineage>
</organism>
<dbReference type="EMBL" id="CP144747">
    <property type="protein sequence ID" value="WVZ62619.1"/>
    <property type="molecule type" value="Genomic_DNA"/>
</dbReference>
<dbReference type="Proteomes" id="UP001341281">
    <property type="component" value="Chromosome 03"/>
</dbReference>
<keyword evidence="2" id="KW-1185">Reference proteome</keyword>
<reference evidence="1 2" key="1">
    <citation type="submission" date="2024-02" db="EMBL/GenBank/DDBJ databases">
        <title>High-quality chromosome-scale genome assembly of Pensacola bahiagrass (Paspalum notatum Flugge var. saurae).</title>
        <authorList>
            <person name="Vega J.M."/>
            <person name="Podio M."/>
            <person name="Orjuela J."/>
            <person name="Siena L.A."/>
            <person name="Pessino S.C."/>
            <person name="Combes M.C."/>
            <person name="Mariac C."/>
            <person name="Albertini E."/>
            <person name="Pupilli F."/>
            <person name="Ortiz J.P.A."/>
            <person name="Leblanc O."/>
        </authorList>
    </citation>
    <scope>NUCLEOTIDE SEQUENCE [LARGE SCALE GENOMIC DNA]</scope>
    <source>
        <strain evidence="1">R1</strain>
        <tissue evidence="1">Leaf</tissue>
    </source>
</reference>
<proteinExistence type="predicted"/>
<sequence length="67" mass="6612">MVHAASDDRLLDAFLLLADAHPGSGRTAQPGDGRATRRRRLGWSADAAAGGVSADAAARGAGSAVAA</sequence>
<protein>
    <submittedName>
        <fullName evidence="1">Uncharacterized protein</fullName>
    </submittedName>
</protein>
<dbReference type="AlphaFoldDB" id="A0AAQ3SZP9"/>
<accession>A0AAQ3SZP9</accession>